<feature type="signal peptide" evidence="5">
    <location>
        <begin position="1"/>
        <end position="29"/>
    </location>
</feature>
<dbReference type="InterPro" id="IPR017853">
    <property type="entry name" value="GH"/>
</dbReference>
<dbReference type="PROSITE" id="PS00653">
    <property type="entry name" value="GLYCOSYL_HYDROL_F1_2"/>
    <property type="match status" value="1"/>
</dbReference>
<organism evidence="6">
    <name type="scientific">Ophiorrhiza pumila</name>
    <dbReference type="NCBI Taxonomy" id="157934"/>
    <lineage>
        <taxon>Eukaryota</taxon>
        <taxon>Viridiplantae</taxon>
        <taxon>Streptophyta</taxon>
        <taxon>Embryophyta</taxon>
        <taxon>Tracheophyta</taxon>
        <taxon>Spermatophyta</taxon>
        <taxon>Magnoliopsida</taxon>
        <taxon>eudicotyledons</taxon>
        <taxon>Gunneridae</taxon>
        <taxon>Pentapetalae</taxon>
        <taxon>asterids</taxon>
        <taxon>lamiids</taxon>
        <taxon>Gentianales</taxon>
        <taxon>Rubiaceae</taxon>
        <taxon>Rubioideae</taxon>
        <taxon>Ophiorrhizeae</taxon>
        <taxon>Ophiorrhiza</taxon>
    </lineage>
</organism>
<evidence type="ECO:0000256" key="2">
    <source>
        <dbReference type="ARBA" id="ARBA00022801"/>
    </source>
</evidence>
<feature type="chain" id="PRO_5001975403" evidence="5">
    <location>
        <begin position="30"/>
        <end position="516"/>
    </location>
</feature>
<dbReference type="PANTHER" id="PTHR10353">
    <property type="entry name" value="GLYCOSYL HYDROLASE"/>
    <property type="match status" value="1"/>
</dbReference>
<dbReference type="SUPFAM" id="SSF51445">
    <property type="entry name" value="(Trans)glycosidases"/>
    <property type="match status" value="1"/>
</dbReference>
<dbReference type="Gene3D" id="3.20.20.80">
    <property type="entry name" value="Glycosidases"/>
    <property type="match status" value="1"/>
</dbReference>
<proteinExistence type="evidence at transcript level"/>
<evidence type="ECO:0000256" key="1">
    <source>
        <dbReference type="ARBA" id="ARBA00010838"/>
    </source>
</evidence>
<dbReference type="EMBL" id="LC010424">
    <property type="protein sequence ID" value="BAP90524.1"/>
    <property type="molecule type" value="mRNA"/>
</dbReference>
<accession>A0A0A1H7Q1</accession>
<keyword evidence="3" id="KW-0326">Glycosidase</keyword>
<gene>
    <name evidence="6" type="primary">PRI1</name>
</gene>
<dbReference type="SMR" id="A0A0A1H7Q1"/>
<evidence type="ECO:0000256" key="4">
    <source>
        <dbReference type="RuleBase" id="RU003690"/>
    </source>
</evidence>
<dbReference type="Pfam" id="PF00232">
    <property type="entry name" value="Glyco_hydro_1"/>
    <property type="match status" value="1"/>
</dbReference>
<keyword evidence="5" id="KW-0732">Signal</keyword>
<dbReference type="InterPro" id="IPR001360">
    <property type="entry name" value="Glyco_hydro_1"/>
</dbReference>
<reference evidence="6" key="1">
    <citation type="submission" date="2014-11" db="EMBL/GenBank/DDBJ databases">
        <title>Expressed genes in hairy roots of Ophiorrhiza pumila.</title>
        <authorList>
            <person name="Yamazaki M."/>
        </authorList>
    </citation>
    <scope>NUCLEOTIDE SEQUENCE</scope>
    <source>
        <tissue evidence="6">Hairy roots</tissue>
    </source>
</reference>
<dbReference type="FunFam" id="3.20.20.80:FF:000020">
    <property type="entry name" value="Beta-glucosidase 12"/>
    <property type="match status" value="1"/>
</dbReference>
<name>A0A0A1H7Q1_9GENT</name>
<evidence type="ECO:0000256" key="3">
    <source>
        <dbReference type="ARBA" id="ARBA00023295"/>
    </source>
</evidence>
<dbReference type="AlphaFoldDB" id="A0A0A1H7Q1"/>
<comment type="similarity">
    <text evidence="1 4">Belongs to the glycosyl hydrolase 1 family.</text>
</comment>
<dbReference type="GO" id="GO:0005975">
    <property type="term" value="P:carbohydrate metabolic process"/>
    <property type="evidence" value="ECO:0007669"/>
    <property type="project" value="InterPro"/>
</dbReference>
<evidence type="ECO:0000313" key="6">
    <source>
        <dbReference type="EMBL" id="BAP90524.1"/>
    </source>
</evidence>
<dbReference type="GO" id="GO:0008422">
    <property type="term" value="F:beta-glucosidase activity"/>
    <property type="evidence" value="ECO:0007669"/>
    <property type="project" value="TreeGrafter"/>
</dbReference>
<dbReference type="PRINTS" id="PR00131">
    <property type="entry name" value="GLHYDRLASE1"/>
</dbReference>
<dbReference type="InterPro" id="IPR033132">
    <property type="entry name" value="GH_1_N_CS"/>
</dbReference>
<sequence length="516" mass="57967">MALQAAGSLLLGILAILVNFLFLTELGSAQVPSYIIPSAFNHTVFPPNFIFGAASAAYQYEGAAFEDGKGPSIWDTYAHKYPEKIADHSNGDVADDFYHRYKEDVQLMKYIGLNGFRFSISWARVLPHGKVSKGVNKLGVAFYNNLINELLANGITPFVTLFHWDTPQALDDEYLGFLNISIVDDFRDFAELCFKEFGDRVKYWTTFNEPWSFSTGGYDSTTAIGTIAPGRCSSWLNKCPVGDSSTEPYIVAHHILLCHAAAAKLYREKYKPSQKGEIGIVLVTNWMLPLANTKEDAAAARRGLDFFLGWFLDPLTYGDYPENMRRFVGDRLPKFTAEESKLVKGSLDFLGMNYYTANYAGDMPVPNTLNISCSTDVHIINTGIRNGKPIGEQTGASILYVYPKGLTDLLVYIKEKYQNPTIYITENGYAEINIDSVEKGVNDPERVDFYRGHFKALKAAIDEGVDVKGFFAWTFLDTFEWGSGLAMRFGINFVDYKNGLKRYPKHSALWMKQFLK</sequence>
<protein>
    <submittedName>
        <fullName evidence="6">Beta-primeverosidase</fullName>
    </submittedName>
</protein>
<dbReference type="PANTHER" id="PTHR10353:SF318">
    <property type="entry name" value="BETA-GLUCOSIDASE 31-RELATED"/>
    <property type="match status" value="1"/>
</dbReference>
<evidence type="ECO:0000256" key="5">
    <source>
        <dbReference type="SAM" id="SignalP"/>
    </source>
</evidence>
<keyword evidence="2" id="KW-0378">Hydrolase</keyword>
<dbReference type="GO" id="GO:0009821">
    <property type="term" value="P:alkaloid biosynthetic process"/>
    <property type="evidence" value="ECO:0007669"/>
    <property type="project" value="UniProtKB-ARBA"/>
</dbReference>